<proteinExistence type="predicted"/>
<gene>
    <name evidence="2" type="ORF">L9F63_018780</name>
</gene>
<reference evidence="2" key="1">
    <citation type="journal article" date="2023" name="IScience">
        <title>Live-bearing cockroach genome reveals convergent evolutionary mechanisms linked to viviparity in insects and beyond.</title>
        <authorList>
            <person name="Fouks B."/>
            <person name="Harrison M.C."/>
            <person name="Mikhailova A.A."/>
            <person name="Marchal E."/>
            <person name="English S."/>
            <person name="Carruthers M."/>
            <person name="Jennings E.C."/>
            <person name="Chiamaka E.L."/>
            <person name="Frigard R.A."/>
            <person name="Pippel M."/>
            <person name="Attardo G.M."/>
            <person name="Benoit J.B."/>
            <person name="Bornberg-Bauer E."/>
            <person name="Tobe S.S."/>
        </authorList>
    </citation>
    <scope>NUCLEOTIDE SEQUENCE</scope>
    <source>
        <strain evidence="2">Stay&amp;Tobe</strain>
    </source>
</reference>
<feature type="non-terminal residue" evidence="2">
    <location>
        <position position="1"/>
    </location>
</feature>
<reference evidence="2" key="2">
    <citation type="submission" date="2023-05" db="EMBL/GenBank/DDBJ databases">
        <authorList>
            <person name="Fouks B."/>
        </authorList>
    </citation>
    <scope>NUCLEOTIDE SEQUENCE</scope>
    <source>
        <strain evidence="2">Stay&amp;Tobe</strain>
        <tissue evidence="2">Testes</tissue>
    </source>
</reference>
<feature type="region of interest" description="Disordered" evidence="1">
    <location>
        <begin position="29"/>
        <end position="73"/>
    </location>
</feature>
<protein>
    <submittedName>
        <fullName evidence="2">Uncharacterized protein</fullName>
    </submittedName>
</protein>
<evidence type="ECO:0000256" key="1">
    <source>
        <dbReference type="SAM" id="MobiDB-lite"/>
    </source>
</evidence>
<sequence>EYAETAMNELLGWYGYDKLDSRDTQGLNLHHFATQRSPSDLDSSDAEGARSSSSPGRRDAGTGSSQGSPPLPGVWCWMAAGPFSPPVLPVVQKDQNRDETSEKGVGYPGLTETGYDPRLLVTSVCPEIERKYTSIYYYEPQVENRRNVTRKEKFSSYHCYS</sequence>
<dbReference type="AlphaFoldDB" id="A0AAD7ZW45"/>
<evidence type="ECO:0000313" key="3">
    <source>
        <dbReference type="Proteomes" id="UP001233999"/>
    </source>
</evidence>
<dbReference type="EMBL" id="JASPKZ010006063">
    <property type="protein sequence ID" value="KAJ9587797.1"/>
    <property type="molecule type" value="Genomic_DNA"/>
</dbReference>
<feature type="region of interest" description="Disordered" evidence="1">
    <location>
        <begin position="88"/>
        <end position="110"/>
    </location>
</feature>
<dbReference type="Proteomes" id="UP001233999">
    <property type="component" value="Unassembled WGS sequence"/>
</dbReference>
<comment type="caution">
    <text evidence="2">The sequence shown here is derived from an EMBL/GenBank/DDBJ whole genome shotgun (WGS) entry which is preliminary data.</text>
</comment>
<accession>A0AAD7ZW45</accession>
<organism evidence="2 3">
    <name type="scientific">Diploptera punctata</name>
    <name type="common">Pacific beetle cockroach</name>
    <dbReference type="NCBI Taxonomy" id="6984"/>
    <lineage>
        <taxon>Eukaryota</taxon>
        <taxon>Metazoa</taxon>
        <taxon>Ecdysozoa</taxon>
        <taxon>Arthropoda</taxon>
        <taxon>Hexapoda</taxon>
        <taxon>Insecta</taxon>
        <taxon>Pterygota</taxon>
        <taxon>Neoptera</taxon>
        <taxon>Polyneoptera</taxon>
        <taxon>Dictyoptera</taxon>
        <taxon>Blattodea</taxon>
        <taxon>Blaberoidea</taxon>
        <taxon>Blaberidae</taxon>
        <taxon>Diplopterinae</taxon>
        <taxon>Diploptera</taxon>
    </lineage>
</organism>
<feature type="non-terminal residue" evidence="2">
    <location>
        <position position="161"/>
    </location>
</feature>
<keyword evidence="3" id="KW-1185">Reference proteome</keyword>
<name>A0AAD7ZW45_DIPPU</name>
<evidence type="ECO:0000313" key="2">
    <source>
        <dbReference type="EMBL" id="KAJ9587797.1"/>
    </source>
</evidence>